<accession>A0AA35T1F6</accession>
<gene>
    <name evidence="6" type="ORF">GBAR_LOCUS22314</name>
</gene>
<dbReference type="PROSITE" id="PS01196">
    <property type="entry name" value="PEPT_TRNA_HYDROL_2"/>
    <property type="match status" value="1"/>
</dbReference>
<dbReference type="GO" id="GO:0000049">
    <property type="term" value="F:tRNA binding"/>
    <property type="evidence" value="ECO:0007669"/>
    <property type="project" value="UniProtKB-KW"/>
</dbReference>
<keyword evidence="2" id="KW-0820">tRNA-binding</keyword>
<dbReference type="PANTHER" id="PTHR17224">
    <property type="entry name" value="PEPTIDYL-TRNA HYDROLASE"/>
    <property type="match status" value="1"/>
</dbReference>
<evidence type="ECO:0000256" key="5">
    <source>
        <dbReference type="ARBA" id="ARBA00038063"/>
    </source>
</evidence>
<dbReference type="InterPro" id="IPR018171">
    <property type="entry name" value="Pept_tRNA_hydro_CS"/>
</dbReference>
<name>A0AA35T1F6_GEOBA</name>
<dbReference type="EC" id="3.1.1.29" evidence="1"/>
<evidence type="ECO:0000256" key="1">
    <source>
        <dbReference type="ARBA" id="ARBA00013260"/>
    </source>
</evidence>
<dbReference type="AlphaFoldDB" id="A0AA35T1F6"/>
<dbReference type="EMBL" id="CASHTH010003075">
    <property type="protein sequence ID" value="CAI8040005.1"/>
    <property type="molecule type" value="Genomic_DNA"/>
</dbReference>
<proteinExistence type="inferred from homology"/>
<keyword evidence="3 6" id="KW-0378">Hydrolase</keyword>
<dbReference type="Gene3D" id="3.40.50.1470">
    <property type="entry name" value="Peptidyl-tRNA hydrolase"/>
    <property type="match status" value="1"/>
</dbReference>
<dbReference type="InterPro" id="IPR001328">
    <property type="entry name" value="Pept_tRNA_hydro"/>
</dbReference>
<dbReference type="PANTHER" id="PTHR17224:SF1">
    <property type="entry name" value="PEPTIDYL-TRNA HYDROLASE"/>
    <property type="match status" value="1"/>
</dbReference>
<reference evidence="6" key="1">
    <citation type="submission" date="2023-03" db="EMBL/GenBank/DDBJ databases">
        <authorList>
            <person name="Steffen K."/>
            <person name="Cardenas P."/>
        </authorList>
    </citation>
    <scope>NUCLEOTIDE SEQUENCE</scope>
</reference>
<evidence type="ECO:0000313" key="6">
    <source>
        <dbReference type="EMBL" id="CAI8040005.1"/>
    </source>
</evidence>
<dbReference type="Proteomes" id="UP001174909">
    <property type="component" value="Unassembled WGS sequence"/>
</dbReference>
<dbReference type="Pfam" id="PF01195">
    <property type="entry name" value="Pept_tRNA_hydro"/>
    <property type="match status" value="1"/>
</dbReference>
<dbReference type="NCBIfam" id="TIGR00447">
    <property type="entry name" value="pth"/>
    <property type="match status" value="1"/>
</dbReference>
<comment type="caution">
    <text evidence="6">The sequence shown here is derived from an EMBL/GenBank/DDBJ whole genome shotgun (WGS) entry which is preliminary data.</text>
</comment>
<protein>
    <recommendedName>
        <fullName evidence="1">peptidyl-tRNA hydrolase</fullName>
        <ecNumber evidence="1">3.1.1.29</ecNumber>
    </recommendedName>
</protein>
<evidence type="ECO:0000256" key="3">
    <source>
        <dbReference type="ARBA" id="ARBA00022801"/>
    </source>
</evidence>
<dbReference type="GO" id="GO:0004045">
    <property type="term" value="F:peptidyl-tRNA hydrolase activity"/>
    <property type="evidence" value="ECO:0007669"/>
    <property type="project" value="UniProtKB-EC"/>
</dbReference>
<evidence type="ECO:0000256" key="2">
    <source>
        <dbReference type="ARBA" id="ARBA00022555"/>
    </source>
</evidence>
<sequence>MLIVVAWATLAPGTNQPGTTLDSVRATCWHAVGNPVDRPAGKGVLAQGFQRGEKIVLAKPRTFMNNSGEAVEYLLARFGGSPKGLLVIYDDMELPLGHLRLRVSGSGGNHNGMRSIVGSVQTQEIPRLRIGIGPHPAGARKPFH</sequence>
<dbReference type="InterPro" id="IPR036416">
    <property type="entry name" value="Pept_tRNA_hydro_sf"/>
</dbReference>
<comment type="similarity">
    <text evidence="5">Belongs to the PTH family.</text>
</comment>
<keyword evidence="4" id="KW-0694">RNA-binding</keyword>
<organism evidence="6 7">
    <name type="scientific">Geodia barretti</name>
    <name type="common">Barrett's horny sponge</name>
    <dbReference type="NCBI Taxonomy" id="519541"/>
    <lineage>
        <taxon>Eukaryota</taxon>
        <taxon>Metazoa</taxon>
        <taxon>Porifera</taxon>
        <taxon>Demospongiae</taxon>
        <taxon>Heteroscleromorpha</taxon>
        <taxon>Tetractinellida</taxon>
        <taxon>Astrophorina</taxon>
        <taxon>Geodiidae</taxon>
        <taxon>Geodia</taxon>
    </lineage>
</organism>
<evidence type="ECO:0000313" key="7">
    <source>
        <dbReference type="Proteomes" id="UP001174909"/>
    </source>
</evidence>
<dbReference type="SUPFAM" id="SSF53178">
    <property type="entry name" value="Peptidyl-tRNA hydrolase-like"/>
    <property type="match status" value="1"/>
</dbReference>
<evidence type="ECO:0000256" key="4">
    <source>
        <dbReference type="ARBA" id="ARBA00022884"/>
    </source>
</evidence>
<keyword evidence="7" id="KW-1185">Reference proteome</keyword>